<dbReference type="Proteomes" id="UP000095283">
    <property type="component" value="Unplaced"/>
</dbReference>
<accession>A0A1I7WSF6</accession>
<dbReference type="AlphaFoldDB" id="A0A1I7WSF6"/>
<protein>
    <submittedName>
        <fullName evidence="2">Uncharacterized protein</fullName>
    </submittedName>
</protein>
<proteinExistence type="predicted"/>
<keyword evidence="1" id="KW-1185">Reference proteome</keyword>
<reference evidence="2" key="1">
    <citation type="submission" date="2016-11" db="UniProtKB">
        <authorList>
            <consortium name="WormBaseParasite"/>
        </authorList>
    </citation>
    <scope>IDENTIFICATION</scope>
</reference>
<name>A0A1I7WSF6_HETBA</name>
<dbReference type="WBParaSite" id="Hba_08115">
    <property type="protein sequence ID" value="Hba_08115"/>
    <property type="gene ID" value="Hba_08115"/>
</dbReference>
<evidence type="ECO:0000313" key="1">
    <source>
        <dbReference type="Proteomes" id="UP000095283"/>
    </source>
</evidence>
<sequence>MSIADVLCLRAQALVLRPREDCQLRSDVSSRTTALRNETHDKAQFREYEDQEDIENLCQPNSMA</sequence>
<organism evidence="1 2">
    <name type="scientific">Heterorhabditis bacteriophora</name>
    <name type="common">Entomopathogenic nematode worm</name>
    <dbReference type="NCBI Taxonomy" id="37862"/>
    <lineage>
        <taxon>Eukaryota</taxon>
        <taxon>Metazoa</taxon>
        <taxon>Ecdysozoa</taxon>
        <taxon>Nematoda</taxon>
        <taxon>Chromadorea</taxon>
        <taxon>Rhabditida</taxon>
        <taxon>Rhabditina</taxon>
        <taxon>Rhabditomorpha</taxon>
        <taxon>Strongyloidea</taxon>
        <taxon>Heterorhabditidae</taxon>
        <taxon>Heterorhabditis</taxon>
    </lineage>
</organism>
<evidence type="ECO:0000313" key="2">
    <source>
        <dbReference type="WBParaSite" id="Hba_08115"/>
    </source>
</evidence>